<sequence>MSGETEVYTLGHSTRSVDEVVAMLRAHGITDLVDVRSFPSSRTFPQWGQEALRAALPPDIAYHWLPRLGGRRHTPAGTPSPNDGWRVKAFSHYADYMATDEFAEGLAELEDLARRGRVAIMCSEAVPWRCHRRLITDALLHDGISVRHLMSPTSTRPAEPTPFVRVDDVGHLIYPAPERAAEGGD</sequence>
<gene>
    <name evidence="1" type="ORF">C6V83_08540</name>
</gene>
<organism evidence="1 2">
    <name type="scientific">Gordonia iterans</name>
    <dbReference type="NCBI Taxonomy" id="1004901"/>
    <lineage>
        <taxon>Bacteria</taxon>
        <taxon>Bacillati</taxon>
        <taxon>Actinomycetota</taxon>
        <taxon>Actinomycetes</taxon>
        <taxon>Mycobacteriales</taxon>
        <taxon>Gordoniaceae</taxon>
        <taxon>Gordonia</taxon>
    </lineage>
</organism>
<dbReference type="InterPro" id="IPR007438">
    <property type="entry name" value="DUF488"/>
</dbReference>
<dbReference type="RefSeq" id="WP_105942040.1">
    <property type="nucleotide sequence ID" value="NZ_CP027433.1"/>
</dbReference>
<dbReference type="InterPro" id="IPR014519">
    <property type="entry name" value="UCP024492"/>
</dbReference>
<dbReference type="AlphaFoldDB" id="A0A2S0KF37"/>
<proteinExistence type="predicted"/>
<accession>A0A2S0KF37</accession>
<protein>
    <submittedName>
        <fullName evidence="1">DNA repair protein</fullName>
    </submittedName>
</protein>
<keyword evidence="2" id="KW-1185">Reference proteome</keyword>
<dbReference type="PANTHER" id="PTHR39337:SF1">
    <property type="entry name" value="BLR5642 PROTEIN"/>
    <property type="match status" value="1"/>
</dbReference>
<dbReference type="EMBL" id="CP027433">
    <property type="protein sequence ID" value="AVM00312.1"/>
    <property type="molecule type" value="Genomic_DNA"/>
</dbReference>
<reference evidence="1 2" key="1">
    <citation type="submission" date="2018-03" db="EMBL/GenBank/DDBJ databases">
        <title>Characteristics and genome of n-alkane degrading marine bacteria Gordonia iterans isolated from crude oil contaminated in Tae-an, South Korea.</title>
        <authorList>
            <person name="Lee S.-S."/>
            <person name="Kim H."/>
        </authorList>
    </citation>
    <scope>NUCLEOTIDE SEQUENCE [LARGE SCALE GENOMIC DNA]</scope>
    <source>
        <strain evidence="1 2">Co17</strain>
    </source>
</reference>
<evidence type="ECO:0000313" key="2">
    <source>
        <dbReference type="Proteomes" id="UP000239814"/>
    </source>
</evidence>
<dbReference type="PANTHER" id="PTHR39337">
    <property type="entry name" value="BLR5642 PROTEIN"/>
    <property type="match status" value="1"/>
</dbReference>
<name>A0A2S0KF37_9ACTN</name>
<dbReference type="Pfam" id="PF04343">
    <property type="entry name" value="DUF488"/>
    <property type="match status" value="1"/>
</dbReference>
<dbReference type="Proteomes" id="UP000239814">
    <property type="component" value="Chromosome"/>
</dbReference>
<dbReference type="PIRSF" id="PIRSF024492">
    <property type="entry name" value="UCP024492"/>
    <property type="match status" value="1"/>
</dbReference>
<evidence type="ECO:0000313" key="1">
    <source>
        <dbReference type="EMBL" id="AVM00312.1"/>
    </source>
</evidence>
<dbReference type="KEGG" id="git:C6V83_08540"/>
<dbReference type="OrthoDB" id="9789109at2"/>